<comment type="similarity">
    <text evidence="1">Belongs to the carbon-nitrogen hydrolase superfamily. NIT1/NIT2 family.</text>
</comment>
<reference evidence="3 4" key="1">
    <citation type="submission" date="2014-09" db="EMBL/GenBank/DDBJ databases">
        <title>Draft genome sequence of Streptomyces natalensis ATCC 27448, producer of the antifungal pimaricin.</title>
        <authorList>
            <person name="Mendes M.V."/>
            <person name="Beites T."/>
            <person name="Pires S."/>
            <person name="Santos C.L."/>
            <person name="Moradas-Ferreira P."/>
        </authorList>
    </citation>
    <scope>NUCLEOTIDE SEQUENCE [LARGE SCALE GENOMIC DNA]</scope>
    <source>
        <strain evidence="3 4">ATCC 27448</strain>
    </source>
</reference>
<dbReference type="PANTHER" id="PTHR23088">
    <property type="entry name" value="NITRILASE-RELATED"/>
    <property type="match status" value="1"/>
</dbReference>
<evidence type="ECO:0000313" key="4">
    <source>
        <dbReference type="Proteomes" id="UP000032458"/>
    </source>
</evidence>
<dbReference type="PROSITE" id="PS50263">
    <property type="entry name" value="CN_HYDROLASE"/>
    <property type="match status" value="1"/>
</dbReference>
<evidence type="ECO:0000313" key="3">
    <source>
        <dbReference type="EMBL" id="KIZ15423.1"/>
    </source>
</evidence>
<name>A0A0D7CGW0_9ACTN</name>
<dbReference type="PATRIC" id="fig|1240678.4.peg.5999"/>
<comment type="caution">
    <text evidence="3">The sequence shown here is derived from an EMBL/GenBank/DDBJ whole genome shotgun (WGS) entry which is preliminary data.</text>
</comment>
<dbReference type="Gene3D" id="3.60.110.10">
    <property type="entry name" value="Carbon-nitrogen hydrolase"/>
    <property type="match status" value="1"/>
</dbReference>
<dbReference type="InterPro" id="IPR003010">
    <property type="entry name" value="C-N_Hydrolase"/>
</dbReference>
<gene>
    <name evidence="3" type="ORF">SNA_28130</name>
</gene>
<keyword evidence="4" id="KW-1185">Reference proteome</keyword>
<accession>A0A0D7CGW0</accession>
<dbReference type="Pfam" id="PF00795">
    <property type="entry name" value="CN_hydrolase"/>
    <property type="match status" value="1"/>
</dbReference>
<dbReference type="PANTHER" id="PTHR23088:SF27">
    <property type="entry name" value="DEAMINATED GLUTATHIONE AMIDASE"/>
    <property type="match status" value="1"/>
</dbReference>
<dbReference type="SUPFAM" id="SSF56317">
    <property type="entry name" value="Carbon-nitrogen hydrolase"/>
    <property type="match status" value="1"/>
</dbReference>
<organism evidence="3 4">
    <name type="scientific">Streptomyces natalensis ATCC 27448</name>
    <dbReference type="NCBI Taxonomy" id="1240678"/>
    <lineage>
        <taxon>Bacteria</taxon>
        <taxon>Bacillati</taxon>
        <taxon>Actinomycetota</taxon>
        <taxon>Actinomycetes</taxon>
        <taxon>Kitasatosporales</taxon>
        <taxon>Streptomycetaceae</taxon>
        <taxon>Streptomyces</taxon>
    </lineage>
</organism>
<evidence type="ECO:0000259" key="2">
    <source>
        <dbReference type="PROSITE" id="PS50263"/>
    </source>
</evidence>
<dbReference type="RefSeq" id="WP_030063062.1">
    <property type="nucleotide sequence ID" value="NZ_JRKI01000034.1"/>
</dbReference>
<dbReference type="Proteomes" id="UP000032458">
    <property type="component" value="Unassembled WGS sequence"/>
</dbReference>
<dbReference type="AlphaFoldDB" id="A0A0D7CGW0"/>
<feature type="domain" description="CN hydrolase" evidence="2">
    <location>
        <begin position="12"/>
        <end position="254"/>
    </location>
</feature>
<sequence length="285" mass="29462">MDDLHALPSGPITVAAGQATCIALDIPANVAIAADLVRRSADQGVDLLVLPELFLTGYELPGITADPEAYGLNATDSRLDPLAAVCAETRTAVVAGAPTRDPESGRLHISALVLGLDGRFAARYDKQHTTPSERAAGFSPGTSGCTLTLDGWRLGLGICWDSGYPEHARAAALDGCHAYLVGAMFGRGPGAHQRATVFPARALDNTSYVLLANHSGSSGPYQGCGQSAVWNPDGTLLVDAGTADPGLATARLDPQVLARCRAEEPVLVDPSLSAPAYPRSGITLV</sequence>
<dbReference type="CDD" id="cd07197">
    <property type="entry name" value="nitrilase"/>
    <property type="match status" value="1"/>
</dbReference>
<protein>
    <recommendedName>
        <fullName evidence="2">CN hydrolase domain-containing protein</fullName>
    </recommendedName>
</protein>
<evidence type="ECO:0000256" key="1">
    <source>
        <dbReference type="ARBA" id="ARBA00010613"/>
    </source>
</evidence>
<proteinExistence type="inferred from homology"/>
<dbReference type="EMBL" id="JRKI01000034">
    <property type="protein sequence ID" value="KIZ15423.1"/>
    <property type="molecule type" value="Genomic_DNA"/>
</dbReference>
<dbReference type="InterPro" id="IPR036526">
    <property type="entry name" value="C-N_Hydrolase_sf"/>
</dbReference>